<dbReference type="InterPro" id="IPR059164">
    <property type="entry name" value="HAT_PRP39_C"/>
</dbReference>
<dbReference type="FunFam" id="1.25.40.10:FF:000063">
    <property type="entry name" value="Pre-mRNA processing factor 39"/>
    <property type="match status" value="1"/>
</dbReference>
<feature type="compositionally biased region" description="Acidic residues" evidence="10">
    <location>
        <begin position="258"/>
        <end position="269"/>
    </location>
</feature>
<feature type="compositionally biased region" description="Acidic residues" evidence="10">
    <location>
        <begin position="484"/>
        <end position="496"/>
    </location>
</feature>
<evidence type="ECO:0000256" key="2">
    <source>
        <dbReference type="ARBA" id="ARBA00004123"/>
    </source>
</evidence>
<dbReference type="EMBL" id="OU895879">
    <property type="protein sequence ID" value="CAH1728559.1"/>
    <property type="molecule type" value="Genomic_DNA"/>
</dbReference>
<dbReference type="GO" id="GO:0000395">
    <property type="term" value="P:mRNA 5'-splice site recognition"/>
    <property type="evidence" value="ECO:0007669"/>
    <property type="project" value="TreeGrafter"/>
</dbReference>
<evidence type="ECO:0000256" key="6">
    <source>
        <dbReference type="ARBA" id="ARBA00023242"/>
    </source>
</evidence>
<reference evidence="11" key="2">
    <citation type="submission" date="2022-10" db="EMBL/GenBank/DDBJ databases">
        <authorList>
            <consortium name="ENA_rothamsted_submissions"/>
            <consortium name="culmorum"/>
            <person name="King R."/>
        </authorList>
    </citation>
    <scope>NUCLEOTIDE SEQUENCE</scope>
</reference>
<keyword evidence="5" id="KW-0508">mRNA splicing</keyword>
<feature type="region of interest" description="Disordered" evidence="10">
    <location>
        <begin position="1"/>
        <end position="54"/>
    </location>
</feature>
<dbReference type="GO" id="GO:0071004">
    <property type="term" value="C:U2-type prespliceosome"/>
    <property type="evidence" value="ECO:0007669"/>
    <property type="project" value="TreeGrafter"/>
</dbReference>
<comment type="function">
    <text evidence="1">Involved in pre-mRNA splicing.</text>
</comment>
<dbReference type="Gene3D" id="1.25.40.10">
    <property type="entry name" value="Tetratricopeptide repeat domain"/>
    <property type="match status" value="2"/>
</dbReference>
<evidence type="ECO:0000256" key="10">
    <source>
        <dbReference type="SAM" id="MobiDB-lite"/>
    </source>
</evidence>
<feature type="compositionally biased region" description="Acidic residues" evidence="10">
    <location>
        <begin position="37"/>
        <end position="54"/>
    </location>
</feature>
<dbReference type="FunFam" id="1.25.40.10:FF:000091">
    <property type="entry name" value="Pre-mRNA-processing factor 39"/>
    <property type="match status" value="1"/>
</dbReference>
<gene>
    <name evidence="11" type="ORF">CHIRRI_LOCUS10747</name>
</gene>
<feature type="region of interest" description="Disordered" evidence="10">
    <location>
        <begin position="480"/>
        <end position="501"/>
    </location>
</feature>
<keyword evidence="12" id="KW-1185">Reference proteome</keyword>
<evidence type="ECO:0000256" key="9">
    <source>
        <dbReference type="ARBA" id="ARBA00080852"/>
    </source>
</evidence>
<proteinExistence type="inferred from homology"/>
<name>A0A9P0J935_9DIPT</name>
<evidence type="ECO:0000256" key="4">
    <source>
        <dbReference type="ARBA" id="ARBA00022737"/>
    </source>
</evidence>
<dbReference type="PANTHER" id="PTHR17204:SF5">
    <property type="entry name" value="PRE-MRNA-PROCESSING FACTOR 39"/>
    <property type="match status" value="1"/>
</dbReference>
<evidence type="ECO:0000256" key="5">
    <source>
        <dbReference type="ARBA" id="ARBA00023187"/>
    </source>
</evidence>
<feature type="compositionally biased region" description="Basic and acidic residues" evidence="10">
    <location>
        <begin position="270"/>
        <end position="282"/>
    </location>
</feature>
<feature type="compositionally biased region" description="Basic and acidic residues" evidence="10">
    <location>
        <begin position="157"/>
        <end position="169"/>
    </location>
</feature>
<dbReference type="PANTHER" id="PTHR17204">
    <property type="entry name" value="PRE-MRNA PROCESSING PROTEIN PRP39-RELATED"/>
    <property type="match status" value="1"/>
</dbReference>
<evidence type="ECO:0000256" key="3">
    <source>
        <dbReference type="ARBA" id="ARBA00022664"/>
    </source>
</evidence>
<evidence type="ECO:0000313" key="11">
    <source>
        <dbReference type="EMBL" id="CAH1728559.1"/>
    </source>
</evidence>
<evidence type="ECO:0000256" key="7">
    <source>
        <dbReference type="ARBA" id="ARBA00038019"/>
    </source>
</evidence>
<sequence>MSEGRRTRSAKAKTEVDVQELPVTTRNTRKVRKQNMEEDERETNIEVENEVTETETVENQCAKVVGILDFESQPEVTADDTESSNLGFYDNLTFENPIDEKSETLESANQDLFMADLAEENANSVPSTMDEKLAIINEEINLDSNAQNTLSDDYEMKDDNLSLDTKTEAEDTMAQSEDLKQKDEQATDLDAENISEDELPIPTKPKVQDAEEVSDEELPGPKMAELPADTEVVSEEELPSSNTPNSVKKDGKRKLEDYDPCDPTADENESPEKKTKKENEAKKPKLPDLEKYWKSVHADPEDFNAWTYLLQYVDSENDVEAAREAYDTFLTRFCYCYGYWRKYSDYEKKKGSLEKCEEVFERGLKAIPLSVDLWIHYLTYVKQKNQDDRDTIRSQFEKALNICGLEFRSDKLWEGFIRWELEGKNLLGVVDIYDRLLGTPTQGYKTHMDNFRELVNNNPVQKLLSVEEFKKYREDVRKCSNEKGDDEAPPGLDEADDHVRNEEEADSIRKLIINKRKKINKLNVEMINKRWAFEEGIKRPYFHVKQLEKIQLKNWKEYLDFEIEQKDKKRTLVLFERCLIACALYEEFWIKLIHYLEENKDDADFEERTRDVFERACCIHHRDKPSLHLMWSAFEESCNNIDKASKILENLDKKNPNLLQIAYRRINLERRRGNIELCTKLYDQYLSNAKNKNISSSLAIKFARFLNKVKHEYDRAMDVLKNALEKDTTNTRLALQIIDLALQRDNVDEKEVLEILDRFMQQDNLDIDQKLLFAQRKVEFLEDFGSCIRQLQESQKALQNLMEKHSKENKKKSSDHEVSKKSKDSSTLVNNPAYNSSVNYQSYSNTSYPQSNQWSGNYNYDYNQWSGSYYNSSSYGNYQHGSYGNSY</sequence>
<dbReference type="GO" id="GO:0005685">
    <property type="term" value="C:U1 snRNP"/>
    <property type="evidence" value="ECO:0007669"/>
    <property type="project" value="TreeGrafter"/>
</dbReference>
<feature type="compositionally biased region" description="Acidic residues" evidence="10">
    <location>
        <begin position="186"/>
        <end position="199"/>
    </location>
</feature>
<dbReference type="SMART" id="SM00386">
    <property type="entry name" value="HAT"/>
    <property type="match status" value="6"/>
</dbReference>
<dbReference type="InterPro" id="IPR011990">
    <property type="entry name" value="TPR-like_helical_dom_sf"/>
</dbReference>
<comment type="subcellular location">
    <subcellularLocation>
        <location evidence="2">Nucleus</location>
    </subcellularLocation>
</comment>
<keyword evidence="6" id="KW-0539">Nucleus</keyword>
<dbReference type="Pfam" id="PF23241">
    <property type="entry name" value="HAT_PRP39_C"/>
    <property type="match status" value="1"/>
</dbReference>
<feature type="compositionally biased region" description="Basic and acidic residues" evidence="10">
    <location>
        <begin position="805"/>
        <end position="824"/>
    </location>
</feature>
<comment type="similarity">
    <text evidence="7">Belongs to the PRP39 family.</text>
</comment>
<dbReference type="Proteomes" id="UP001153620">
    <property type="component" value="Chromosome 3"/>
</dbReference>
<evidence type="ECO:0000313" key="12">
    <source>
        <dbReference type="Proteomes" id="UP001153620"/>
    </source>
</evidence>
<reference evidence="11" key="1">
    <citation type="submission" date="2022-01" db="EMBL/GenBank/DDBJ databases">
        <authorList>
            <person name="King R."/>
        </authorList>
    </citation>
    <scope>NUCLEOTIDE SEQUENCE</scope>
</reference>
<organism evidence="11 12">
    <name type="scientific">Chironomus riparius</name>
    <dbReference type="NCBI Taxonomy" id="315576"/>
    <lineage>
        <taxon>Eukaryota</taxon>
        <taxon>Metazoa</taxon>
        <taxon>Ecdysozoa</taxon>
        <taxon>Arthropoda</taxon>
        <taxon>Hexapoda</taxon>
        <taxon>Insecta</taxon>
        <taxon>Pterygota</taxon>
        <taxon>Neoptera</taxon>
        <taxon>Endopterygota</taxon>
        <taxon>Diptera</taxon>
        <taxon>Nematocera</taxon>
        <taxon>Chironomoidea</taxon>
        <taxon>Chironomidae</taxon>
        <taxon>Chironominae</taxon>
        <taxon>Chironomus</taxon>
    </lineage>
</organism>
<feature type="region of interest" description="Disordered" evidence="10">
    <location>
        <begin position="150"/>
        <end position="282"/>
    </location>
</feature>
<keyword evidence="4" id="KW-0677">Repeat</keyword>
<dbReference type="SUPFAM" id="SSF48452">
    <property type="entry name" value="TPR-like"/>
    <property type="match status" value="1"/>
</dbReference>
<keyword evidence="3" id="KW-0507">mRNA processing</keyword>
<evidence type="ECO:0000256" key="1">
    <source>
        <dbReference type="ARBA" id="ARBA00003777"/>
    </source>
</evidence>
<evidence type="ECO:0000256" key="8">
    <source>
        <dbReference type="ARBA" id="ARBA00067962"/>
    </source>
</evidence>
<dbReference type="Pfam" id="PF23240">
    <property type="entry name" value="HAT_PRP39_N"/>
    <property type="match status" value="1"/>
</dbReference>
<dbReference type="GO" id="GO:0030627">
    <property type="term" value="F:pre-mRNA 5'-splice site binding"/>
    <property type="evidence" value="ECO:0007669"/>
    <property type="project" value="TreeGrafter"/>
</dbReference>
<feature type="region of interest" description="Disordered" evidence="10">
    <location>
        <begin position="805"/>
        <end position="833"/>
    </location>
</feature>
<dbReference type="AlphaFoldDB" id="A0A9P0J935"/>
<accession>A0A9P0J935</accession>
<protein>
    <recommendedName>
        <fullName evidence="8">Pre-mRNA-processing factor 39</fullName>
    </recommendedName>
    <alternativeName>
        <fullName evidence="9">PRP39 homolog</fullName>
    </alternativeName>
</protein>
<dbReference type="GO" id="GO:0000243">
    <property type="term" value="C:commitment complex"/>
    <property type="evidence" value="ECO:0007669"/>
    <property type="project" value="TreeGrafter"/>
</dbReference>
<dbReference type="InterPro" id="IPR003107">
    <property type="entry name" value="HAT"/>
</dbReference>
<feature type="compositionally biased region" description="Basic and acidic residues" evidence="10">
    <location>
        <begin position="247"/>
        <end position="257"/>
    </location>
</feature>
<feature type="compositionally biased region" description="Basic and acidic residues" evidence="10">
    <location>
        <begin position="1"/>
        <end position="16"/>
    </location>
</feature>